<evidence type="ECO:0008006" key="3">
    <source>
        <dbReference type="Google" id="ProtNLM"/>
    </source>
</evidence>
<dbReference type="InterPro" id="IPR018747">
    <property type="entry name" value="DUF2299"/>
</dbReference>
<reference evidence="1 2" key="1">
    <citation type="journal article" date="2022" name="Microbiol. Resour. Announc.">
        <title>Complete Genome Sequence of the Hyperthermophilic and Acidophilic Archaeon Saccharolobus caldissimus Strain HS-3T.</title>
        <authorList>
            <person name="Sakai H.D."/>
            <person name="Kurosawa N."/>
        </authorList>
    </citation>
    <scope>NUCLEOTIDE SEQUENCE [LARGE SCALE GENOMIC DNA]</scope>
    <source>
        <strain evidence="1 2">JCM32116</strain>
    </source>
</reference>
<accession>A0AAQ4CU50</accession>
<proteinExistence type="predicted"/>
<protein>
    <recommendedName>
        <fullName evidence="3">DUF2299 domain-containing protein</fullName>
    </recommendedName>
</protein>
<evidence type="ECO:0000313" key="2">
    <source>
        <dbReference type="Proteomes" id="UP001319921"/>
    </source>
</evidence>
<dbReference type="RefSeq" id="WP_229569650.1">
    <property type="nucleotide sequence ID" value="NZ_AP025226.1"/>
</dbReference>
<dbReference type="AlphaFoldDB" id="A0AAQ4CU50"/>
<keyword evidence="2" id="KW-1185">Reference proteome</keyword>
<dbReference type="GeneID" id="68867072"/>
<gene>
    <name evidence="1" type="ORF">SACC_23480</name>
</gene>
<dbReference type="Gene3D" id="3.30.1460.10">
    <property type="match status" value="1"/>
</dbReference>
<dbReference type="Proteomes" id="UP001319921">
    <property type="component" value="Chromosome"/>
</dbReference>
<sequence length="132" mass="14985">MISDNDVIELFKELGMRVEKGKGSYYFHVEVSPPIGNGPAVSIIRPSPNSKYYIITMLLEVDKSKMDRSMIRQINMELAKMNVEVYMIPPEQPSTIQVAKIVFSDDLNKNELLNTVTLVKNASFLVYNILQS</sequence>
<dbReference type="Pfam" id="PF10061">
    <property type="entry name" value="DUF2299"/>
    <property type="match status" value="1"/>
</dbReference>
<dbReference type="EMBL" id="AP025226">
    <property type="protein sequence ID" value="BDB99331.1"/>
    <property type="molecule type" value="Genomic_DNA"/>
</dbReference>
<dbReference type="KEGG" id="scas:SACC_23480"/>
<name>A0AAQ4CU50_9CREN</name>
<organism evidence="1 2">
    <name type="scientific">Saccharolobus caldissimus</name>
    <dbReference type="NCBI Taxonomy" id="1702097"/>
    <lineage>
        <taxon>Archaea</taxon>
        <taxon>Thermoproteota</taxon>
        <taxon>Thermoprotei</taxon>
        <taxon>Sulfolobales</taxon>
        <taxon>Sulfolobaceae</taxon>
        <taxon>Saccharolobus</taxon>
    </lineage>
</organism>
<evidence type="ECO:0000313" key="1">
    <source>
        <dbReference type="EMBL" id="BDB99331.1"/>
    </source>
</evidence>